<comment type="caution">
    <text evidence="9">The sequence shown here is derived from an EMBL/GenBank/DDBJ whole genome shotgun (WGS) entry which is preliminary data.</text>
</comment>
<dbReference type="Pfam" id="PF25006">
    <property type="entry name" value="DUF7783"/>
    <property type="match status" value="1"/>
</dbReference>
<sequence length="1405" mass="153602">MILFVVAWRGAGHVRCLGAVWPVERLLSFFRRCFPRVTAMAPLYAQAIHDFDPSLLASTSTSSTGLYLHFDAGELIRVHVRDPTGWWDGEITAKPADHRGVRRGWFPSNYIREIDPARVRPPSHQPESPPTLPQSHNRSDSVASTRAQSPHTVNDQHPSHSHSRHASVASQLSQASTTGSSISQILASPHHDIAPLPEPFQILIQPIVQALSLLDTAIHSNHKSHIQPSTACVISSIRAALAQTDCLGKESKTLVAWPILAKERKVVLVELSKLVGCARAASDMNEAGAEVIRDPEEDIQKLEDLAKAARGVFASVRRFLQLANQCAVEPTLGGGSGIPMSVTSSAASEIASVSAQVTAPVQPRPPPGSNARLQEAFQRRVASIGDLRAAKQRSSSPPPMPSPTSTTSAQYRPGYVRQSSKVTTPISAAFSLSSEASSPISARSLHERRMQGSMDSVFSHSSLATSEEPTSPWEDRTPVPTPFIQPTISRVLTSPADVHRAVTQTEDALLSIIAAFIGHIHSHSINSHPSSHSNLIEMTRETIDTVRDLLTIVETVGRHTFIRAKRPKDIESLRIAKDALYEVAGKLVESAEIVADVVGESGEEGYDKEKTMLLRAATGALRTGTECVRLVRVVVPENEAVNFAVGSAALKSHQPGGTTSQLTPRPSDESPLVSRDKPVGARGVHTLSGLHRKATSLDHLQRKWKDDMMVQSAPQEGDSETSDEGHGEEEEEVIDDKEEDMTMRTVAFPASDVAPRRPSLEALRGYSETGRLGPRIRSSSLNSPMTPRIQHRSPSRSADLDKFTSDDVTIGPGQYGFRDPRSVLAASGRPSSSTDASSLRTMESDQSSVTSAEGDHTTPVAPRPRDKSPKGGLRVEIPPSRGASSLAALSLSDHPTEIPLPPSAALKPPTPTRPIALRTHTAPFPAPAGDIATLLKAHDYKPSDIVFNPDGVMVGASLEVLVEKLTPHDGLVDSAFSDTFFYTFRMFTTSQKLVVALRNRFTLEPPNMVHLSEKDQMTWHELKRLPIQLRVFNFLKSWIEGHWRSEDDDVVLGDLEEFGQEEMSSSLPVMGPRLVQMARARREPRSAVSAKFHRSSASLSTPTSAQLLQPPAPLSAALPPTPVISKNLHALLRKTGSSTRISIAEFDTLELARQLTVTVSKMFRDVKPEEMLISAGESKKRTVKELTALSTHSNQVTGWVADSILNEGDAKKRAGLLKFFIKLADKCLMLNNFFSMFAVLAGLNSSTILRLKKTWDALSAKYRVIIERLRSIIEHSKNHAAYRARLREASPPCLPFLGLILTDITFTSDGNPSTRASNTATDVQLINFDKYAKLGKIAIEFRRYQEPYNFHEVEAVQIFLNNVLTERGSGSIDALYRKSLMLEPRQGSEKIRPGVEKPAWLTVKI</sequence>
<dbReference type="SUPFAM" id="SSF50044">
    <property type="entry name" value="SH3-domain"/>
    <property type="match status" value="1"/>
</dbReference>
<feature type="region of interest" description="Disordered" evidence="5">
    <location>
        <begin position="388"/>
        <end position="418"/>
    </location>
</feature>
<dbReference type="PROSITE" id="PS50009">
    <property type="entry name" value="RASGEF_CAT"/>
    <property type="match status" value="1"/>
</dbReference>
<dbReference type="InterPro" id="IPR008937">
    <property type="entry name" value="Ras-like_GEF"/>
</dbReference>
<keyword evidence="10" id="KW-1185">Reference proteome</keyword>
<dbReference type="Gene3D" id="1.20.870.10">
    <property type="entry name" value="Son of sevenless (SoS) protein Chain: S domain 1"/>
    <property type="match status" value="1"/>
</dbReference>
<evidence type="ECO:0008006" key="11">
    <source>
        <dbReference type="Google" id="ProtNLM"/>
    </source>
</evidence>
<evidence type="ECO:0000256" key="4">
    <source>
        <dbReference type="PROSITE-ProRule" id="PRU00192"/>
    </source>
</evidence>
<dbReference type="CDD" id="cd00155">
    <property type="entry name" value="RasGEF"/>
    <property type="match status" value="1"/>
</dbReference>
<protein>
    <recommendedName>
        <fullName evidence="11">Ras GEF</fullName>
    </recommendedName>
</protein>
<dbReference type="InterPro" id="IPR023578">
    <property type="entry name" value="Ras_GEF_dom_sf"/>
</dbReference>
<evidence type="ECO:0000259" key="6">
    <source>
        <dbReference type="PROSITE" id="PS50002"/>
    </source>
</evidence>
<dbReference type="InterPro" id="IPR001895">
    <property type="entry name" value="RASGEF_cat_dom"/>
</dbReference>
<dbReference type="InterPro" id="IPR036964">
    <property type="entry name" value="RASGEF_cat_dom_sf"/>
</dbReference>
<name>A0A1E3HQ94_9TREE</name>
<feature type="region of interest" description="Disordered" evidence="5">
    <location>
        <begin position="767"/>
        <end position="879"/>
    </location>
</feature>
<dbReference type="RefSeq" id="XP_018993122.1">
    <property type="nucleotide sequence ID" value="XM_019139179.1"/>
</dbReference>
<gene>
    <name evidence="9" type="ORF">L202_04996</name>
</gene>
<keyword evidence="1 4" id="KW-0728">SH3 domain</keyword>
<dbReference type="SUPFAM" id="SSF48366">
    <property type="entry name" value="Ras GEF"/>
    <property type="match status" value="1"/>
</dbReference>
<dbReference type="Pfam" id="PF00617">
    <property type="entry name" value="RasGEF"/>
    <property type="match status" value="1"/>
</dbReference>
<evidence type="ECO:0000256" key="5">
    <source>
        <dbReference type="SAM" id="MobiDB-lite"/>
    </source>
</evidence>
<evidence type="ECO:0000256" key="2">
    <source>
        <dbReference type="ARBA" id="ARBA00022658"/>
    </source>
</evidence>
<dbReference type="Pfam" id="PF07653">
    <property type="entry name" value="SH3_2"/>
    <property type="match status" value="1"/>
</dbReference>
<dbReference type="PANTHER" id="PTHR23113">
    <property type="entry name" value="GUANINE NUCLEOTIDE EXCHANGE FACTOR"/>
    <property type="match status" value="1"/>
</dbReference>
<evidence type="ECO:0000313" key="10">
    <source>
        <dbReference type="Proteomes" id="UP000094065"/>
    </source>
</evidence>
<reference evidence="9 10" key="1">
    <citation type="submission" date="2016-06" db="EMBL/GenBank/DDBJ databases">
        <title>Evolution of pathogenesis and genome organization in the Tremellales.</title>
        <authorList>
            <person name="Cuomo C."/>
            <person name="Litvintseva A."/>
            <person name="Heitman J."/>
            <person name="Chen Y."/>
            <person name="Sun S."/>
            <person name="Springer D."/>
            <person name="Dromer F."/>
            <person name="Young S."/>
            <person name="Zeng Q."/>
            <person name="Chapman S."/>
            <person name="Gujja S."/>
            <person name="Saif S."/>
            <person name="Birren B."/>
        </authorList>
    </citation>
    <scope>NUCLEOTIDE SEQUENCE [LARGE SCALE GENOMIC DNA]</scope>
    <source>
        <strain evidence="9 10">CBS 6039</strain>
    </source>
</reference>
<dbReference type="Gene3D" id="1.10.840.10">
    <property type="entry name" value="Ras guanine-nucleotide exchange factors catalytic domain"/>
    <property type="match status" value="1"/>
</dbReference>
<feature type="domain" description="SH3" evidence="6">
    <location>
        <begin position="40"/>
        <end position="116"/>
    </location>
</feature>
<feature type="compositionally biased region" description="Polar residues" evidence="5">
    <location>
        <begin position="133"/>
        <end position="156"/>
    </location>
</feature>
<dbReference type="PROSITE" id="PS50002">
    <property type="entry name" value="SH3"/>
    <property type="match status" value="1"/>
</dbReference>
<evidence type="ECO:0000259" key="7">
    <source>
        <dbReference type="PROSITE" id="PS50009"/>
    </source>
</evidence>
<evidence type="ECO:0000313" key="9">
    <source>
        <dbReference type="EMBL" id="ODN77886.1"/>
    </source>
</evidence>
<evidence type="ECO:0000256" key="1">
    <source>
        <dbReference type="ARBA" id="ARBA00022443"/>
    </source>
</evidence>
<dbReference type="SMART" id="SM00229">
    <property type="entry name" value="RasGEFN"/>
    <property type="match status" value="1"/>
</dbReference>
<dbReference type="OrthoDB" id="28357at2759"/>
<dbReference type="SMART" id="SM00326">
    <property type="entry name" value="SH3"/>
    <property type="match status" value="1"/>
</dbReference>
<dbReference type="Proteomes" id="UP000094065">
    <property type="component" value="Unassembled WGS sequence"/>
</dbReference>
<dbReference type="GeneID" id="30156305"/>
<dbReference type="GO" id="GO:0007265">
    <property type="term" value="P:Ras protein signal transduction"/>
    <property type="evidence" value="ECO:0007669"/>
    <property type="project" value="TreeGrafter"/>
</dbReference>
<feature type="region of interest" description="Disordered" evidence="5">
    <location>
        <begin position="117"/>
        <end position="174"/>
    </location>
</feature>
<dbReference type="EMBL" id="AWGJ01000007">
    <property type="protein sequence ID" value="ODN77886.1"/>
    <property type="molecule type" value="Genomic_DNA"/>
</dbReference>
<dbReference type="InterPro" id="IPR056685">
    <property type="entry name" value="DUF7783"/>
</dbReference>
<feature type="region of interest" description="Disordered" evidence="5">
    <location>
        <begin position="710"/>
        <end position="739"/>
    </location>
</feature>
<dbReference type="InterPro" id="IPR001452">
    <property type="entry name" value="SH3_domain"/>
</dbReference>
<dbReference type="STRING" id="1295533.A0A1E3HQ94"/>
<dbReference type="InterPro" id="IPR000651">
    <property type="entry name" value="Ras-like_Gua-exchang_fac_N"/>
</dbReference>
<feature type="compositionally biased region" description="Pro residues" evidence="5">
    <location>
        <begin position="123"/>
        <end position="132"/>
    </location>
</feature>
<feature type="compositionally biased region" description="Polar residues" evidence="5">
    <location>
        <begin position="655"/>
        <end position="664"/>
    </location>
</feature>
<organism evidence="9 10">
    <name type="scientific">Cryptococcus amylolentus CBS 6039</name>
    <dbReference type="NCBI Taxonomy" id="1295533"/>
    <lineage>
        <taxon>Eukaryota</taxon>
        <taxon>Fungi</taxon>
        <taxon>Dikarya</taxon>
        <taxon>Basidiomycota</taxon>
        <taxon>Agaricomycotina</taxon>
        <taxon>Tremellomycetes</taxon>
        <taxon>Tremellales</taxon>
        <taxon>Cryptococcaceae</taxon>
        <taxon>Cryptococcus</taxon>
    </lineage>
</organism>
<dbReference type="GO" id="GO:0005085">
    <property type="term" value="F:guanyl-nucleotide exchange factor activity"/>
    <property type="evidence" value="ECO:0007669"/>
    <property type="project" value="UniProtKB-KW"/>
</dbReference>
<dbReference type="Gene3D" id="2.30.30.40">
    <property type="entry name" value="SH3 Domains"/>
    <property type="match status" value="1"/>
</dbReference>
<feature type="compositionally biased region" description="Polar residues" evidence="5">
    <location>
        <begin position="829"/>
        <end position="851"/>
    </location>
</feature>
<dbReference type="PANTHER" id="PTHR23113:SF354">
    <property type="entry name" value="BUD SITE SELECTION PROTEIN 5"/>
    <property type="match status" value="1"/>
</dbReference>
<feature type="compositionally biased region" description="Polar residues" evidence="5">
    <location>
        <begin position="453"/>
        <end position="469"/>
    </location>
</feature>
<dbReference type="InterPro" id="IPR036028">
    <property type="entry name" value="SH3-like_dom_sf"/>
</dbReference>
<dbReference type="SMART" id="SM00147">
    <property type="entry name" value="RasGEF"/>
    <property type="match status" value="1"/>
</dbReference>
<feature type="region of interest" description="Disordered" evidence="5">
    <location>
        <begin position="437"/>
        <end position="479"/>
    </location>
</feature>
<feature type="compositionally biased region" description="Acidic residues" evidence="5">
    <location>
        <begin position="717"/>
        <end position="739"/>
    </location>
</feature>
<evidence type="ECO:0000256" key="3">
    <source>
        <dbReference type="PROSITE-ProRule" id="PRU00168"/>
    </source>
</evidence>
<accession>A0A1E3HQ94</accession>
<keyword evidence="2 3" id="KW-0344">Guanine-nucleotide releasing factor</keyword>
<dbReference type="GO" id="GO:0005886">
    <property type="term" value="C:plasma membrane"/>
    <property type="evidence" value="ECO:0007669"/>
    <property type="project" value="TreeGrafter"/>
</dbReference>
<dbReference type="PROSITE" id="PS50212">
    <property type="entry name" value="RASGEF_NTER"/>
    <property type="match status" value="1"/>
</dbReference>
<feature type="region of interest" description="Disordered" evidence="5">
    <location>
        <begin position="1086"/>
        <end position="1106"/>
    </location>
</feature>
<feature type="domain" description="N-terminal Ras-GEF" evidence="8">
    <location>
        <begin position="949"/>
        <end position="1082"/>
    </location>
</feature>
<evidence type="ECO:0000259" key="8">
    <source>
        <dbReference type="PROSITE" id="PS50212"/>
    </source>
</evidence>
<proteinExistence type="predicted"/>
<feature type="region of interest" description="Disordered" evidence="5">
    <location>
        <begin position="650"/>
        <end position="682"/>
    </location>
</feature>
<feature type="domain" description="Ras-GEF" evidence="7">
    <location>
        <begin position="1147"/>
        <end position="1385"/>
    </location>
</feature>
<dbReference type="CDD" id="cd06224">
    <property type="entry name" value="REM"/>
    <property type="match status" value="1"/>
</dbReference>
<dbReference type="Pfam" id="PF00618">
    <property type="entry name" value="RasGEF_N"/>
    <property type="match status" value="1"/>
</dbReference>